<keyword evidence="8" id="KW-0067">ATP-binding</keyword>
<evidence type="ECO:0000256" key="11">
    <source>
        <dbReference type="ARBA" id="ARBA00023209"/>
    </source>
</evidence>
<keyword evidence="4" id="KW-0808">Transferase</keyword>
<dbReference type="GO" id="GO:0005524">
    <property type="term" value="F:ATP binding"/>
    <property type="evidence" value="ECO:0007669"/>
    <property type="project" value="UniProtKB-KW"/>
</dbReference>
<evidence type="ECO:0000256" key="3">
    <source>
        <dbReference type="ARBA" id="ARBA00022516"/>
    </source>
</evidence>
<keyword evidence="6" id="KW-0547">Nucleotide-binding</keyword>
<reference evidence="14" key="1">
    <citation type="submission" date="2020-08" db="EMBL/GenBank/DDBJ databases">
        <title>Genome public.</title>
        <authorList>
            <person name="Liu C."/>
            <person name="Sun Q."/>
        </authorList>
    </citation>
    <scope>NUCLEOTIDE SEQUENCE</scope>
    <source>
        <strain evidence="14">BX21</strain>
    </source>
</reference>
<evidence type="ECO:0000313" key="15">
    <source>
        <dbReference type="Proteomes" id="UP000601171"/>
    </source>
</evidence>
<dbReference type="Proteomes" id="UP000601171">
    <property type="component" value="Unassembled WGS sequence"/>
</dbReference>
<keyword evidence="7 14" id="KW-0418">Kinase</keyword>
<sequence length="298" mass="33316">MRNILFIVNPIAGGGRTKEIVPIITERMTENNIEYKIIYTKRPKEAINISEENVDKFSVIVAVGGDGTINEVAKGIINKKKGILGIIPGGTGNDMSKSLGLSQNPIEALDAIIENTTKNIDIGIVNGTLFLNIASIGFDAETVKNTEVIKKRIKGKIAYILSVLITLFTYRRRDISLIIDGKEYQRNFLLIAVGNGSYYGGGMKILPMAEIDDGYFHVCIIKDIKNCMVPFLFPSIFKGNHLRYSKYVDIFKANKVIIKNESNVIINLDGELMNNDKKDIVFDFMDYKLEVITNGFKY</sequence>
<comment type="similarity">
    <text evidence="2">Belongs to the diacylglycerol/lipid kinase family.</text>
</comment>
<dbReference type="Gene3D" id="2.60.200.40">
    <property type="match status" value="1"/>
</dbReference>
<evidence type="ECO:0000259" key="13">
    <source>
        <dbReference type="PROSITE" id="PS50146"/>
    </source>
</evidence>
<evidence type="ECO:0000313" key="14">
    <source>
        <dbReference type="EMBL" id="MBC8586726.1"/>
    </source>
</evidence>
<keyword evidence="15" id="KW-1185">Reference proteome</keyword>
<dbReference type="Pfam" id="PF19279">
    <property type="entry name" value="YegS_C"/>
    <property type="match status" value="1"/>
</dbReference>
<evidence type="ECO:0000256" key="1">
    <source>
        <dbReference type="ARBA" id="ARBA00001946"/>
    </source>
</evidence>
<comment type="cofactor">
    <cofactor evidence="1">
        <name>Mg(2+)</name>
        <dbReference type="ChEBI" id="CHEBI:18420"/>
    </cofactor>
</comment>
<accession>A0A926IIU4</accession>
<keyword evidence="3" id="KW-0444">Lipid biosynthesis</keyword>
<dbReference type="InterPro" id="IPR050187">
    <property type="entry name" value="Lipid_Phosphate_FormReg"/>
</dbReference>
<dbReference type="RefSeq" id="WP_262428188.1">
    <property type="nucleotide sequence ID" value="NZ_JACRTG010000002.1"/>
</dbReference>
<keyword evidence="12" id="KW-1208">Phospholipid metabolism</keyword>
<dbReference type="Gene3D" id="3.40.50.10330">
    <property type="entry name" value="Probable inorganic polyphosphate/atp-NAD kinase, domain 1"/>
    <property type="match status" value="1"/>
</dbReference>
<dbReference type="InterPro" id="IPR001206">
    <property type="entry name" value="Diacylglycerol_kinase_cat_dom"/>
</dbReference>
<dbReference type="InterPro" id="IPR016064">
    <property type="entry name" value="NAD/diacylglycerol_kinase_sf"/>
</dbReference>
<evidence type="ECO:0000256" key="10">
    <source>
        <dbReference type="ARBA" id="ARBA00023098"/>
    </source>
</evidence>
<dbReference type="InterPro" id="IPR017438">
    <property type="entry name" value="ATP-NAD_kinase_N"/>
</dbReference>
<dbReference type="PANTHER" id="PTHR12358:SF106">
    <property type="entry name" value="LIPID KINASE YEGS"/>
    <property type="match status" value="1"/>
</dbReference>
<keyword evidence="11" id="KW-0594">Phospholipid biosynthesis</keyword>
<dbReference type="PANTHER" id="PTHR12358">
    <property type="entry name" value="SPHINGOSINE KINASE"/>
    <property type="match status" value="1"/>
</dbReference>
<keyword evidence="9" id="KW-0460">Magnesium</keyword>
<dbReference type="GO" id="GO:0005886">
    <property type="term" value="C:plasma membrane"/>
    <property type="evidence" value="ECO:0007669"/>
    <property type="project" value="TreeGrafter"/>
</dbReference>
<dbReference type="SMART" id="SM00046">
    <property type="entry name" value="DAGKc"/>
    <property type="match status" value="1"/>
</dbReference>
<feature type="domain" description="DAGKc" evidence="13">
    <location>
        <begin position="1"/>
        <end position="129"/>
    </location>
</feature>
<dbReference type="InterPro" id="IPR045540">
    <property type="entry name" value="YegS/DAGK_C"/>
</dbReference>
<dbReference type="AlphaFoldDB" id="A0A926IIU4"/>
<dbReference type="GO" id="GO:0008654">
    <property type="term" value="P:phospholipid biosynthetic process"/>
    <property type="evidence" value="ECO:0007669"/>
    <property type="project" value="UniProtKB-KW"/>
</dbReference>
<evidence type="ECO:0000256" key="4">
    <source>
        <dbReference type="ARBA" id="ARBA00022679"/>
    </source>
</evidence>
<protein>
    <submittedName>
        <fullName evidence="14">Diacylglycerol kinase family lipid kinase</fullName>
    </submittedName>
</protein>
<evidence type="ECO:0000256" key="9">
    <source>
        <dbReference type="ARBA" id="ARBA00022842"/>
    </source>
</evidence>
<dbReference type="Pfam" id="PF00781">
    <property type="entry name" value="DAGK_cat"/>
    <property type="match status" value="1"/>
</dbReference>
<name>A0A926IIU4_9FIRM</name>
<dbReference type="InterPro" id="IPR005218">
    <property type="entry name" value="Diacylglycerol/lipid_kinase"/>
</dbReference>
<evidence type="ECO:0000256" key="8">
    <source>
        <dbReference type="ARBA" id="ARBA00022840"/>
    </source>
</evidence>
<proteinExistence type="inferred from homology"/>
<dbReference type="SUPFAM" id="SSF111331">
    <property type="entry name" value="NAD kinase/diacylglycerol kinase-like"/>
    <property type="match status" value="1"/>
</dbReference>
<gene>
    <name evidence="14" type="ORF">H8707_00505</name>
</gene>
<dbReference type="GO" id="GO:0016301">
    <property type="term" value="F:kinase activity"/>
    <property type="evidence" value="ECO:0007669"/>
    <property type="project" value="UniProtKB-KW"/>
</dbReference>
<organism evidence="14 15">
    <name type="scientific">Paratissierella segnis</name>
    <dbReference type="NCBI Taxonomy" id="2763679"/>
    <lineage>
        <taxon>Bacteria</taxon>
        <taxon>Bacillati</taxon>
        <taxon>Bacillota</taxon>
        <taxon>Tissierellia</taxon>
        <taxon>Tissierellales</taxon>
        <taxon>Tissierellaceae</taxon>
        <taxon>Paratissierella</taxon>
    </lineage>
</organism>
<keyword evidence="5" id="KW-0479">Metal-binding</keyword>
<dbReference type="GO" id="GO:0046872">
    <property type="term" value="F:metal ion binding"/>
    <property type="evidence" value="ECO:0007669"/>
    <property type="project" value="UniProtKB-KW"/>
</dbReference>
<evidence type="ECO:0000256" key="7">
    <source>
        <dbReference type="ARBA" id="ARBA00022777"/>
    </source>
</evidence>
<dbReference type="PROSITE" id="PS50146">
    <property type="entry name" value="DAGK"/>
    <property type="match status" value="1"/>
</dbReference>
<dbReference type="EMBL" id="JACRTG010000002">
    <property type="protein sequence ID" value="MBC8586726.1"/>
    <property type="molecule type" value="Genomic_DNA"/>
</dbReference>
<evidence type="ECO:0000256" key="12">
    <source>
        <dbReference type="ARBA" id="ARBA00023264"/>
    </source>
</evidence>
<keyword evidence="10" id="KW-0443">Lipid metabolism</keyword>
<evidence type="ECO:0000256" key="2">
    <source>
        <dbReference type="ARBA" id="ARBA00005983"/>
    </source>
</evidence>
<evidence type="ECO:0000256" key="6">
    <source>
        <dbReference type="ARBA" id="ARBA00022741"/>
    </source>
</evidence>
<evidence type="ECO:0000256" key="5">
    <source>
        <dbReference type="ARBA" id="ARBA00022723"/>
    </source>
</evidence>
<comment type="caution">
    <text evidence="14">The sequence shown here is derived from an EMBL/GenBank/DDBJ whole genome shotgun (WGS) entry which is preliminary data.</text>
</comment>
<dbReference type="NCBIfam" id="TIGR00147">
    <property type="entry name" value="YegS/Rv2252/BmrU family lipid kinase"/>
    <property type="match status" value="1"/>
</dbReference>